<dbReference type="EMBL" id="VTFT01000001">
    <property type="protein sequence ID" value="TYT24904.1"/>
    <property type="molecule type" value="Genomic_DNA"/>
</dbReference>
<accession>A0A5D4XL97</accession>
<name>A0A5D4XL97_9GAMM</name>
<dbReference type="GO" id="GO:0000455">
    <property type="term" value="P:enzyme-directed rRNA pseudouridine synthesis"/>
    <property type="evidence" value="ECO:0007669"/>
    <property type="project" value="TreeGrafter"/>
</dbReference>
<evidence type="ECO:0000313" key="3">
    <source>
        <dbReference type="EMBL" id="TYT24904.1"/>
    </source>
</evidence>
<dbReference type="PROSITE" id="PS01129">
    <property type="entry name" value="PSI_RLU"/>
    <property type="match status" value="1"/>
</dbReference>
<dbReference type="RefSeq" id="WP_149101454.1">
    <property type="nucleotide sequence ID" value="NZ_VTFT01000001.1"/>
</dbReference>
<gene>
    <name evidence="3" type="ORF">FZO89_00640</name>
</gene>
<dbReference type="OrthoDB" id="9807829at2"/>
<sequence>MPGTNPVRPDRTHTLSGERAIPTNVDPPPPSRLQLPPGPWATVLEALCAHFPRVDEATWRDRFARGRVLDGDGRALDVSTAYRVGAEVRYFREVADEPDIPFAETVIHADAHLVVACKPHFLPVAPTGAYVRETLLTRLVRRLGNPSLVPLHRIDRETAGLVMFSADPGSRAAYSALFRERRIRKHYLALAPPLPDLAFPHVHRSRLARGEPFFRMREVPGAPDSETLIEVVARGEHAWTYRLEAVTGRKHQLRVHMAALGAPILHDRFYPALQDPGPDEHRRPLQLFAHALAFDDPLDAAPRRFVAAPDFAVAAMPPQ</sequence>
<dbReference type="PANTHER" id="PTHR21600">
    <property type="entry name" value="MITOCHONDRIAL RNA PSEUDOURIDINE SYNTHASE"/>
    <property type="match status" value="1"/>
</dbReference>
<dbReference type="GO" id="GO:0009982">
    <property type="term" value="F:pseudouridine synthase activity"/>
    <property type="evidence" value="ECO:0007669"/>
    <property type="project" value="InterPro"/>
</dbReference>
<dbReference type="PANTHER" id="PTHR21600:SF84">
    <property type="entry name" value="PSEUDOURIDINE SYNTHASE RSUA_RLUA-LIKE DOMAIN-CONTAINING PROTEIN"/>
    <property type="match status" value="1"/>
</dbReference>
<dbReference type="Proteomes" id="UP000324973">
    <property type="component" value="Unassembled WGS sequence"/>
</dbReference>
<keyword evidence="4" id="KW-1185">Reference proteome</keyword>
<comment type="caution">
    <text evidence="3">The sequence shown here is derived from an EMBL/GenBank/DDBJ whole genome shotgun (WGS) entry which is preliminary data.</text>
</comment>
<dbReference type="InterPro" id="IPR006145">
    <property type="entry name" value="PsdUridine_synth_RsuA/RluA"/>
</dbReference>
<dbReference type="InterPro" id="IPR006224">
    <property type="entry name" value="PsdUridine_synth_RluA-like_CS"/>
</dbReference>
<dbReference type="InterPro" id="IPR020103">
    <property type="entry name" value="PsdUridine_synth_cat_dom_sf"/>
</dbReference>
<dbReference type="Gene3D" id="3.30.2350.10">
    <property type="entry name" value="Pseudouridine synthase"/>
    <property type="match status" value="1"/>
</dbReference>
<reference evidence="3 4" key="1">
    <citation type="submission" date="2019-08" db="EMBL/GenBank/DDBJ databases">
        <title>Luteimonas viscosus sp. nov., isolated from soil of a sunflower field.</title>
        <authorList>
            <person name="Jianli Z."/>
            <person name="Ying Z."/>
        </authorList>
    </citation>
    <scope>NUCLEOTIDE SEQUENCE [LARGE SCALE GENOMIC DNA]</scope>
    <source>
        <strain evidence="3 4">XBU10</strain>
    </source>
</reference>
<protein>
    <submittedName>
        <fullName evidence="3">Pseudouridylate synthase</fullName>
    </submittedName>
</protein>
<dbReference type="InterPro" id="IPR050188">
    <property type="entry name" value="RluA_PseudoU_synthase"/>
</dbReference>
<organism evidence="3 4">
    <name type="scientific">Luteimonas viscosa</name>
    <dbReference type="NCBI Taxonomy" id="1132694"/>
    <lineage>
        <taxon>Bacteria</taxon>
        <taxon>Pseudomonadati</taxon>
        <taxon>Pseudomonadota</taxon>
        <taxon>Gammaproteobacteria</taxon>
        <taxon>Lysobacterales</taxon>
        <taxon>Lysobacteraceae</taxon>
        <taxon>Luteimonas</taxon>
    </lineage>
</organism>
<feature type="region of interest" description="Disordered" evidence="1">
    <location>
        <begin position="1"/>
        <end position="32"/>
    </location>
</feature>
<dbReference type="SUPFAM" id="SSF55120">
    <property type="entry name" value="Pseudouridine synthase"/>
    <property type="match status" value="1"/>
</dbReference>
<feature type="domain" description="Pseudouridine synthase RsuA/RluA-like" evidence="2">
    <location>
        <begin position="112"/>
        <end position="259"/>
    </location>
</feature>
<proteinExistence type="predicted"/>
<evidence type="ECO:0000259" key="2">
    <source>
        <dbReference type="Pfam" id="PF00849"/>
    </source>
</evidence>
<dbReference type="GO" id="GO:0140098">
    <property type="term" value="F:catalytic activity, acting on RNA"/>
    <property type="evidence" value="ECO:0007669"/>
    <property type="project" value="UniProtKB-ARBA"/>
</dbReference>
<dbReference type="AlphaFoldDB" id="A0A5D4XL97"/>
<dbReference type="Pfam" id="PF00849">
    <property type="entry name" value="PseudoU_synth_2"/>
    <property type="match status" value="1"/>
</dbReference>
<evidence type="ECO:0000313" key="4">
    <source>
        <dbReference type="Proteomes" id="UP000324973"/>
    </source>
</evidence>
<dbReference type="GO" id="GO:0003723">
    <property type="term" value="F:RNA binding"/>
    <property type="evidence" value="ECO:0007669"/>
    <property type="project" value="InterPro"/>
</dbReference>
<evidence type="ECO:0000256" key="1">
    <source>
        <dbReference type="SAM" id="MobiDB-lite"/>
    </source>
</evidence>